<reference evidence="3" key="1">
    <citation type="submission" date="2018-04" db="EMBL/GenBank/DDBJ databases">
        <authorList>
            <person name="Watanabe M."/>
            <person name="Kojima H."/>
        </authorList>
    </citation>
    <scope>NUCLEOTIDE SEQUENCE [LARGE SCALE GENOMIC DNA]</scope>
    <source>
        <strain evidence="3">Dysh456</strain>
    </source>
</reference>
<gene>
    <name evidence="2" type="ORF">ALSL_1370</name>
</gene>
<accession>A0A2Z6E4Y8</accession>
<dbReference type="EMBL" id="AP018560">
    <property type="protein sequence ID" value="BBD80027.1"/>
    <property type="molecule type" value="Genomic_DNA"/>
</dbReference>
<protein>
    <submittedName>
        <fullName evidence="2">Probable phage replication protein NMA0782</fullName>
    </submittedName>
</protein>
<keyword evidence="3" id="KW-1185">Reference proteome</keyword>
<dbReference type="Proteomes" id="UP000270530">
    <property type="component" value="Chromosome"/>
</dbReference>
<evidence type="ECO:0000259" key="1">
    <source>
        <dbReference type="Pfam" id="PF02486"/>
    </source>
</evidence>
<feature type="domain" description="Replication initiation protein-like C-terminal" evidence="1">
    <location>
        <begin position="122"/>
        <end position="274"/>
    </location>
</feature>
<evidence type="ECO:0000313" key="2">
    <source>
        <dbReference type="EMBL" id="BBD80027.1"/>
    </source>
</evidence>
<dbReference type="AlphaFoldDB" id="A0A2Z6E4Y8"/>
<sequence length="323" mass="36203">MIADFLRFTVAERHVLGDAYDADAQARRVYEFLQEFFPGSGIVMEAERRGGRRGYTYHFELLTPDGQPCGDVSFGGDRQRGTASIELTGAGCARVTAARPFAEAWGHVRRLLDAVGARITEYHAAHDDYAGTRNLATALEMYEAGQFDGAFKRPAIQRLGWNDGSGFTLYIGKKTATRQLVVYEKGREQGLRDGDEGVNWVRWEARFYARNRPIPTAVLEAPWEFVVSEYPALSWISAVMSSFRTAVERSKANIFRALRHCRRQYGGLLNLVAELSLDDHALGAFVRRRIARSCRPRWLQENPLGRESIGVAFAAFVTAEPSV</sequence>
<reference evidence="3" key="2">
    <citation type="submission" date="2018-06" db="EMBL/GenBank/DDBJ databases">
        <title>Genome sequence of Rhodanobacteraceae bacterium strain Dysh456.</title>
        <authorList>
            <person name="Fukui M."/>
        </authorList>
    </citation>
    <scope>NUCLEOTIDE SEQUENCE [LARGE SCALE GENOMIC DNA]</scope>
    <source>
        <strain evidence="3">Dysh456</strain>
    </source>
</reference>
<dbReference type="InterPro" id="IPR003491">
    <property type="entry name" value="REP-like_C"/>
</dbReference>
<dbReference type="Pfam" id="PF02486">
    <property type="entry name" value="Rep_trans"/>
    <property type="match status" value="1"/>
</dbReference>
<proteinExistence type="predicted"/>
<dbReference type="RefSeq" id="WP_161970937.1">
    <property type="nucleotide sequence ID" value="NZ_AP018560.1"/>
</dbReference>
<name>A0A2Z6E4Y8_9GAMM</name>
<evidence type="ECO:0000313" key="3">
    <source>
        <dbReference type="Proteomes" id="UP000270530"/>
    </source>
</evidence>
<dbReference type="KEGG" id="rbd:ALSL_1370"/>
<organism evidence="2 3">
    <name type="scientific">Aerosticca soli</name>
    <dbReference type="NCBI Taxonomy" id="2010829"/>
    <lineage>
        <taxon>Bacteria</taxon>
        <taxon>Pseudomonadati</taxon>
        <taxon>Pseudomonadota</taxon>
        <taxon>Gammaproteobacteria</taxon>
        <taxon>Lysobacterales</taxon>
        <taxon>Rhodanobacteraceae</taxon>
        <taxon>Aerosticca</taxon>
    </lineage>
</organism>